<dbReference type="InterPro" id="IPR007712">
    <property type="entry name" value="RelE/ParE_toxin"/>
</dbReference>
<dbReference type="Gene3D" id="3.30.2310.20">
    <property type="entry name" value="RelE-like"/>
    <property type="match status" value="1"/>
</dbReference>
<evidence type="ECO:0000313" key="2">
    <source>
        <dbReference type="EMBL" id="UJF32622.1"/>
    </source>
</evidence>
<dbReference type="Pfam" id="PF05016">
    <property type="entry name" value="ParE_toxin"/>
    <property type="match status" value="1"/>
</dbReference>
<accession>A0ABY3SI36</accession>
<dbReference type="EMBL" id="CP090978">
    <property type="protein sequence ID" value="UJF32622.1"/>
    <property type="molecule type" value="Genomic_DNA"/>
</dbReference>
<proteinExistence type="predicted"/>
<dbReference type="NCBIfam" id="TIGR02385">
    <property type="entry name" value="RelE_StbE"/>
    <property type="match status" value="1"/>
</dbReference>
<organism evidence="2 3">
    <name type="scientific">Paenibacillus hexagrammi</name>
    <dbReference type="NCBI Taxonomy" id="2908839"/>
    <lineage>
        <taxon>Bacteria</taxon>
        <taxon>Bacillati</taxon>
        <taxon>Bacillota</taxon>
        <taxon>Bacilli</taxon>
        <taxon>Bacillales</taxon>
        <taxon>Paenibacillaceae</taxon>
        <taxon>Paenibacillus</taxon>
    </lineage>
</organism>
<dbReference type="InterPro" id="IPR035093">
    <property type="entry name" value="RelE/ParE_toxin_dom_sf"/>
</dbReference>
<reference evidence="2 3" key="1">
    <citation type="journal article" date="2024" name="Int. J. Syst. Evol. Microbiol.">
        <title>Paenibacillus hexagrammi sp. nov., a novel bacterium isolated from the gut content of Hexagrammos agrammus.</title>
        <authorList>
            <person name="Jung H.K."/>
            <person name="Kim D.G."/>
            <person name="Zin H."/>
            <person name="Park J."/>
            <person name="Jung H."/>
            <person name="Kim Y.O."/>
            <person name="Kong H.J."/>
            <person name="Kim J.W."/>
            <person name="Kim Y.S."/>
        </authorList>
    </citation>
    <scope>NUCLEOTIDE SEQUENCE [LARGE SCALE GENOMIC DNA]</scope>
    <source>
        <strain evidence="2 3">YPD9-1</strain>
    </source>
</reference>
<dbReference type="Proteomes" id="UP001649230">
    <property type="component" value="Chromosome"/>
</dbReference>
<evidence type="ECO:0000256" key="1">
    <source>
        <dbReference type="ARBA" id="ARBA00022649"/>
    </source>
</evidence>
<sequence length="103" mass="12341">MENKYTLCYIELARSDLRGIVDYVSNQLFARQAAMDLVDKLDKAISNLEKFLLSGHLYRNNHRLEDEYRVLVVENYLVFYVVYDNIVEIRRVLYGKRNFEELI</sequence>
<keyword evidence="1" id="KW-1277">Toxin-antitoxin system</keyword>
<evidence type="ECO:0000313" key="3">
    <source>
        <dbReference type="Proteomes" id="UP001649230"/>
    </source>
</evidence>
<gene>
    <name evidence="2" type="ORF">L0M14_23790</name>
</gene>
<dbReference type="RefSeq" id="WP_235118970.1">
    <property type="nucleotide sequence ID" value="NZ_CP090978.1"/>
</dbReference>
<protein>
    <submittedName>
        <fullName evidence="2">Type II toxin-antitoxin system RelE/ParE family toxin</fullName>
    </submittedName>
</protein>
<name>A0ABY3SI36_9BACL</name>
<keyword evidence="3" id="KW-1185">Reference proteome</keyword>